<feature type="transmembrane region" description="Helical" evidence="18">
    <location>
        <begin position="40"/>
        <end position="57"/>
    </location>
</feature>
<keyword evidence="10 18" id="KW-1133">Transmembrane helix</keyword>
<keyword evidence="7 18" id="KW-0812">Transmembrane</keyword>
<evidence type="ECO:0000256" key="11">
    <source>
        <dbReference type="ARBA" id="ARBA00023004"/>
    </source>
</evidence>
<comment type="caution">
    <text evidence="21">The sequence shown here is derived from an EMBL/GenBank/DDBJ whole genome shotgun (WGS) entry which is preliminary data.</text>
</comment>
<dbReference type="PROSITE" id="PS51007">
    <property type="entry name" value="CYTC"/>
    <property type="match status" value="1"/>
</dbReference>
<feature type="transmembrane region" description="Helical" evidence="18">
    <location>
        <begin position="126"/>
        <end position="149"/>
    </location>
</feature>
<dbReference type="PANTHER" id="PTHR22888">
    <property type="entry name" value="CYTOCHROME C OXIDASE, SUBUNIT II"/>
    <property type="match status" value="1"/>
</dbReference>
<evidence type="ECO:0000256" key="7">
    <source>
        <dbReference type="ARBA" id="ARBA00022692"/>
    </source>
</evidence>
<keyword evidence="12" id="KW-0186">Copper</keyword>
<comment type="function">
    <text evidence="14">Subunits I and II form the functional core of the enzyme complex. Electrons originating in cytochrome c are transferred via heme a and Cu(A) to the binuclear center formed by heme a3 and Cu(B).</text>
</comment>
<keyword evidence="11 17" id="KW-0408">Iron</keyword>
<proteinExistence type="inferred from homology"/>
<dbReference type="GO" id="GO:0042773">
    <property type="term" value="P:ATP synthesis coupled electron transport"/>
    <property type="evidence" value="ECO:0007669"/>
    <property type="project" value="TreeGrafter"/>
</dbReference>
<evidence type="ECO:0000256" key="5">
    <source>
        <dbReference type="ARBA" id="ARBA00022617"/>
    </source>
</evidence>
<dbReference type="Proteomes" id="UP000622890">
    <property type="component" value="Unassembled WGS sequence"/>
</dbReference>
<comment type="catalytic activity">
    <reaction evidence="16">
        <text>4 Fe(II)-[cytochrome c] + O2 + 8 H(+)(in) = 4 Fe(III)-[cytochrome c] + 2 H2O + 4 H(+)(out)</text>
        <dbReference type="Rhea" id="RHEA:11436"/>
        <dbReference type="Rhea" id="RHEA-COMP:10350"/>
        <dbReference type="Rhea" id="RHEA-COMP:14399"/>
        <dbReference type="ChEBI" id="CHEBI:15377"/>
        <dbReference type="ChEBI" id="CHEBI:15378"/>
        <dbReference type="ChEBI" id="CHEBI:15379"/>
        <dbReference type="ChEBI" id="CHEBI:29033"/>
        <dbReference type="ChEBI" id="CHEBI:29034"/>
        <dbReference type="EC" id="7.1.1.9"/>
    </reaction>
</comment>
<dbReference type="Gene3D" id="2.60.40.420">
    <property type="entry name" value="Cupredoxins - blue copper proteins"/>
    <property type="match status" value="1"/>
</dbReference>
<comment type="similarity">
    <text evidence="3">Belongs to the cytochrome c oxidase subunit 2 family.</text>
</comment>
<dbReference type="InterPro" id="IPR002429">
    <property type="entry name" value="CcO_II-like_C"/>
</dbReference>
<name>A0A934W951_9BURK</name>
<comment type="subcellular location">
    <subcellularLocation>
        <location evidence="1">Membrane</location>
        <topology evidence="1">Multi-pass membrane protein</topology>
    </subcellularLocation>
    <subcellularLocation>
        <location evidence="2">Periplasm</location>
    </subcellularLocation>
</comment>
<keyword evidence="9" id="KW-0249">Electron transport</keyword>
<evidence type="ECO:0000313" key="21">
    <source>
        <dbReference type="EMBL" id="MBK4736599.1"/>
    </source>
</evidence>
<evidence type="ECO:0000256" key="14">
    <source>
        <dbReference type="ARBA" id="ARBA00024688"/>
    </source>
</evidence>
<dbReference type="SUPFAM" id="SSF46626">
    <property type="entry name" value="Cytochrome c"/>
    <property type="match status" value="1"/>
</dbReference>
<evidence type="ECO:0000256" key="4">
    <source>
        <dbReference type="ARBA" id="ARBA00022448"/>
    </source>
</evidence>
<dbReference type="PROSITE" id="PS00078">
    <property type="entry name" value="COX2"/>
    <property type="match status" value="1"/>
</dbReference>
<keyword evidence="8 17" id="KW-0479">Metal-binding</keyword>
<dbReference type="PANTHER" id="PTHR22888:SF9">
    <property type="entry name" value="CYTOCHROME C OXIDASE SUBUNIT 2"/>
    <property type="match status" value="1"/>
</dbReference>
<evidence type="ECO:0000256" key="8">
    <source>
        <dbReference type="ARBA" id="ARBA00022723"/>
    </source>
</evidence>
<evidence type="ECO:0000259" key="20">
    <source>
        <dbReference type="PROSITE" id="PS51007"/>
    </source>
</evidence>
<dbReference type="GO" id="GO:0004129">
    <property type="term" value="F:cytochrome-c oxidase activity"/>
    <property type="evidence" value="ECO:0007669"/>
    <property type="project" value="UniProtKB-EC"/>
</dbReference>
<evidence type="ECO:0000256" key="3">
    <source>
        <dbReference type="ARBA" id="ARBA00007866"/>
    </source>
</evidence>
<evidence type="ECO:0000256" key="18">
    <source>
        <dbReference type="SAM" id="Phobius"/>
    </source>
</evidence>
<evidence type="ECO:0000256" key="2">
    <source>
        <dbReference type="ARBA" id="ARBA00004418"/>
    </source>
</evidence>
<reference evidence="21" key="1">
    <citation type="submission" date="2021-01" db="EMBL/GenBank/DDBJ databases">
        <title>Genome sequence of strain Noviherbaspirillum sp. DKR-6.</title>
        <authorList>
            <person name="Chaudhary D.K."/>
        </authorList>
    </citation>
    <scope>NUCLEOTIDE SEQUENCE</scope>
    <source>
        <strain evidence="21">DKR-6</strain>
    </source>
</reference>
<organism evidence="21 22">
    <name type="scientific">Noviherbaspirillum pedocola</name>
    <dbReference type="NCBI Taxonomy" id="2801341"/>
    <lineage>
        <taxon>Bacteria</taxon>
        <taxon>Pseudomonadati</taxon>
        <taxon>Pseudomonadota</taxon>
        <taxon>Betaproteobacteria</taxon>
        <taxon>Burkholderiales</taxon>
        <taxon>Oxalobacteraceae</taxon>
        <taxon>Noviherbaspirillum</taxon>
    </lineage>
</organism>
<dbReference type="InterPro" id="IPR045187">
    <property type="entry name" value="CcO_II"/>
</dbReference>
<keyword evidence="13 18" id="KW-0472">Membrane</keyword>
<protein>
    <recommendedName>
        <fullName evidence="15">Cytochrome aa3 subunit 2</fullName>
    </recommendedName>
</protein>
<dbReference type="GO" id="GO:0016020">
    <property type="term" value="C:membrane"/>
    <property type="evidence" value="ECO:0007669"/>
    <property type="project" value="UniProtKB-SubCell"/>
</dbReference>
<evidence type="ECO:0000256" key="9">
    <source>
        <dbReference type="ARBA" id="ARBA00022982"/>
    </source>
</evidence>
<dbReference type="InterPro" id="IPR034236">
    <property type="entry name" value="CuRO_CcO_Caa3_II"/>
</dbReference>
<gene>
    <name evidence="21" type="primary">coxB</name>
    <name evidence="21" type="ORF">JJB74_18395</name>
</gene>
<keyword evidence="6" id="KW-0679">Respiratory chain</keyword>
<dbReference type="InterPro" id="IPR009056">
    <property type="entry name" value="Cyt_c-like_dom"/>
</dbReference>
<dbReference type="InterPro" id="IPR001505">
    <property type="entry name" value="Copper_CuA"/>
</dbReference>
<evidence type="ECO:0000256" key="16">
    <source>
        <dbReference type="ARBA" id="ARBA00047816"/>
    </source>
</evidence>
<dbReference type="Pfam" id="PF00034">
    <property type="entry name" value="Cytochrom_C"/>
    <property type="match status" value="1"/>
</dbReference>
<dbReference type="CDD" id="cd04213">
    <property type="entry name" value="CuRO_CcO_Caa3_II"/>
    <property type="match status" value="1"/>
</dbReference>
<evidence type="ECO:0000256" key="12">
    <source>
        <dbReference type="ARBA" id="ARBA00023008"/>
    </source>
</evidence>
<evidence type="ECO:0000256" key="13">
    <source>
        <dbReference type="ARBA" id="ARBA00023136"/>
    </source>
</evidence>
<keyword evidence="22" id="KW-1185">Reference proteome</keyword>
<keyword evidence="5 17" id="KW-0349">Heme</keyword>
<evidence type="ECO:0000256" key="10">
    <source>
        <dbReference type="ARBA" id="ARBA00022989"/>
    </source>
</evidence>
<dbReference type="GO" id="GO:0042597">
    <property type="term" value="C:periplasmic space"/>
    <property type="evidence" value="ECO:0007669"/>
    <property type="project" value="UniProtKB-SubCell"/>
</dbReference>
<sequence length="375" mass="39413">MGVEARRLCAHAVAAAGAGASAKADVERAGTGERQAMKRGIALILSWLLAAPALADADGPMGYLQTHARSADPVTRLNWGLIAISVLVMVIITALLLAGMLRKRGHAPRDGNGMPEVMPDTGGASWIYIGTGVSGLVLFGVAIWVLMVLSAVAAPAGKPGLTIEVAGRQWWWEVRYLGSDVSKTLVTANEIHIPVGVPVHVRLVGGDVIHSFWIPKLAGKTDMIPGQTNTTWLQADKPGVYRGQCGEFCGAQHAHMALYVVAQDGPAFDAWMRAQLADPPVPAGGMALRGSQVFLEHCAVCHAVRGSLAGGRLGPDLTHLMSRATIAAGTLPNNLGNLEGWIANAQGIKPGSRMPPQNLSPEDLHAVTAYLQTLE</sequence>
<keyword evidence="4" id="KW-0813">Transport</keyword>
<dbReference type="GO" id="GO:0020037">
    <property type="term" value="F:heme binding"/>
    <property type="evidence" value="ECO:0007669"/>
    <property type="project" value="InterPro"/>
</dbReference>
<dbReference type="Pfam" id="PF00116">
    <property type="entry name" value="COX2"/>
    <property type="match status" value="1"/>
</dbReference>
<dbReference type="SUPFAM" id="SSF49503">
    <property type="entry name" value="Cupredoxins"/>
    <property type="match status" value="1"/>
</dbReference>
<dbReference type="AlphaFoldDB" id="A0A934W951"/>
<dbReference type="PROSITE" id="PS50857">
    <property type="entry name" value="COX2_CUA"/>
    <property type="match status" value="1"/>
</dbReference>
<accession>A0A934W951</accession>
<dbReference type="InterPro" id="IPR036909">
    <property type="entry name" value="Cyt_c-like_dom_sf"/>
</dbReference>
<feature type="domain" description="Cytochrome oxidase subunit II copper A binding" evidence="19">
    <location>
        <begin position="158"/>
        <end position="274"/>
    </location>
</feature>
<dbReference type="NCBIfam" id="TIGR02866">
    <property type="entry name" value="CoxB"/>
    <property type="match status" value="1"/>
</dbReference>
<dbReference type="GO" id="GO:0016491">
    <property type="term" value="F:oxidoreductase activity"/>
    <property type="evidence" value="ECO:0007669"/>
    <property type="project" value="InterPro"/>
</dbReference>
<evidence type="ECO:0000256" key="15">
    <source>
        <dbReference type="ARBA" id="ARBA00031399"/>
    </source>
</evidence>
<dbReference type="GO" id="GO:0005507">
    <property type="term" value="F:copper ion binding"/>
    <property type="evidence" value="ECO:0007669"/>
    <property type="project" value="InterPro"/>
</dbReference>
<evidence type="ECO:0000256" key="1">
    <source>
        <dbReference type="ARBA" id="ARBA00004141"/>
    </source>
</evidence>
<evidence type="ECO:0000256" key="6">
    <source>
        <dbReference type="ARBA" id="ARBA00022660"/>
    </source>
</evidence>
<evidence type="ECO:0000259" key="19">
    <source>
        <dbReference type="PROSITE" id="PS50857"/>
    </source>
</evidence>
<evidence type="ECO:0000256" key="17">
    <source>
        <dbReference type="PROSITE-ProRule" id="PRU00433"/>
    </source>
</evidence>
<dbReference type="EMBL" id="JAEPBG010000008">
    <property type="protein sequence ID" value="MBK4736599.1"/>
    <property type="molecule type" value="Genomic_DNA"/>
</dbReference>
<dbReference type="InterPro" id="IPR014222">
    <property type="entry name" value="Cyt_c_oxidase_su2"/>
</dbReference>
<feature type="domain" description="Cytochrome c" evidence="20">
    <location>
        <begin position="285"/>
        <end position="375"/>
    </location>
</feature>
<dbReference type="InterPro" id="IPR008972">
    <property type="entry name" value="Cupredoxin"/>
</dbReference>
<evidence type="ECO:0000313" key="22">
    <source>
        <dbReference type="Proteomes" id="UP000622890"/>
    </source>
</evidence>
<feature type="transmembrane region" description="Helical" evidence="18">
    <location>
        <begin position="77"/>
        <end position="101"/>
    </location>
</feature>